<reference evidence="17 18" key="1">
    <citation type="journal article" date="2016" name="Nat. Commun.">
        <title>Thousands of microbial genomes shed light on interconnected biogeochemical processes in an aquifer system.</title>
        <authorList>
            <person name="Anantharaman K."/>
            <person name="Brown C.T."/>
            <person name="Hug L.A."/>
            <person name="Sharon I."/>
            <person name="Castelle C.J."/>
            <person name="Probst A.J."/>
            <person name="Thomas B.C."/>
            <person name="Singh A."/>
            <person name="Wilkins M.J."/>
            <person name="Karaoz U."/>
            <person name="Brodie E.L."/>
            <person name="Williams K.H."/>
            <person name="Hubbard S.S."/>
            <person name="Banfield J.F."/>
        </authorList>
    </citation>
    <scope>NUCLEOTIDE SEQUENCE [LARGE SCALE GENOMIC DNA]</scope>
</reference>
<dbReference type="InterPro" id="IPR011923">
    <property type="entry name" value="RodA/MrdB"/>
</dbReference>
<evidence type="ECO:0000256" key="14">
    <source>
        <dbReference type="ARBA" id="ARBA00044770"/>
    </source>
</evidence>
<keyword evidence="3" id="KW-0808">Transferase</keyword>
<keyword evidence="4 16" id="KW-0812">Transmembrane</keyword>
<evidence type="ECO:0000256" key="3">
    <source>
        <dbReference type="ARBA" id="ARBA00022679"/>
    </source>
</evidence>
<dbReference type="InterPro" id="IPR001182">
    <property type="entry name" value="FtsW/RodA"/>
</dbReference>
<evidence type="ECO:0000256" key="9">
    <source>
        <dbReference type="ARBA" id="ARBA00032370"/>
    </source>
</evidence>
<organism evidence="17 18">
    <name type="scientific">Candidatus Kaiserbacteria bacterium RIFCSPHIGHO2_01_FULL_46_22</name>
    <dbReference type="NCBI Taxonomy" id="1798475"/>
    <lineage>
        <taxon>Bacteria</taxon>
        <taxon>Candidatus Kaiseribacteriota</taxon>
    </lineage>
</organism>
<keyword evidence="7 16" id="KW-1133">Transmembrane helix</keyword>
<dbReference type="EC" id="2.4.99.28" evidence="14"/>
<name>A0A1F6BX93_9BACT</name>
<accession>A0A1F6BX93</accession>
<dbReference type="Pfam" id="PF01098">
    <property type="entry name" value="FTSW_RODA_SPOVE"/>
    <property type="match status" value="1"/>
</dbReference>
<feature type="transmembrane region" description="Helical" evidence="16">
    <location>
        <begin position="160"/>
        <end position="177"/>
    </location>
</feature>
<evidence type="ECO:0000256" key="15">
    <source>
        <dbReference type="ARBA" id="ARBA00049902"/>
    </source>
</evidence>
<evidence type="ECO:0000256" key="11">
    <source>
        <dbReference type="ARBA" id="ARBA00038053"/>
    </source>
</evidence>
<evidence type="ECO:0000256" key="8">
    <source>
        <dbReference type="ARBA" id="ARBA00023136"/>
    </source>
</evidence>
<keyword evidence="6" id="KW-0573">Peptidoglycan synthesis</keyword>
<evidence type="ECO:0000256" key="6">
    <source>
        <dbReference type="ARBA" id="ARBA00022984"/>
    </source>
</evidence>
<feature type="transmembrane region" description="Helical" evidence="16">
    <location>
        <begin position="303"/>
        <end position="324"/>
    </location>
</feature>
<evidence type="ECO:0000256" key="5">
    <source>
        <dbReference type="ARBA" id="ARBA00022960"/>
    </source>
</evidence>
<keyword evidence="8 16" id="KW-0472">Membrane</keyword>
<dbReference type="AlphaFoldDB" id="A0A1F6BX93"/>
<feature type="transmembrane region" description="Helical" evidence="16">
    <location>
        <begin position="336"/>
        <end position="357"/>
    </location>
</feature>
<dbReference type="GO" id="GO:0015648">
    <property type="term" value="F:lipid-linked peptidoglycan transporter activity"/>
    <property type="evidence" value="ECO:0007669"/>
    <property type="project" value="TreeGrafter"/>
</dbReference>
<feature type="transmembrane region" description="Helical" evidence="16">
    <location>
        <begin position="44"/>
        <end position="61"/>
    </location>
</feature>
<evidence type="ECO:0000313" key="18">
    <source>
        <dbReference type="Proteomes" id="UP000176322"/>
    </source>
</evidence>
<comment type="catalytic activity">
    <reaction evidence="15">
        <text>[GlcNAc-(1-&gt;4)-Mur2Ac(oyl-L-Ala-gamma-D-Glu-L-Lys-D-Ala-D-Ala)](n)-di-trans,octa-cis-undecaprenyl diphosphate + beta-D-GlcNAc-(1-&gt;4)-Mur2Ac(oyl-L-Ala-gamma-D-Glu-L-Lys-D-Ala-D-Ala)-di-trans,octa-cis-undecaprenyl diphosphate = [GlcNAc-(1-&gt;4)-Mur2Ac(oyl-L-Ala-gamma-D-Glu-L-Lys-D-Ala-D-Ala)](n+1)-di-trans,octa-cis-undecaprenyl diphosphate + di-trans,octa-cis-undecaprenyl diphosphate + H(+)</text>
        <dbReference type="Rhea" id="RHEA:23708"/>
        <dbReference type="Rhea" id="RHEA-COMP:9602"/>
        <dbReference type="Rhea" id="RHEA-COMP:9603"/>
        <dbReference type="ChEBI" id="CHEBI:15378"/>
        <dbReference type="ChEBI" id="CHEBI:58405"/>
        <dbReference type="ChEBI" id="CHEBI:60033"/>
        <dbReference type="ChEBI" id="CHEBI:78435"/>
        <dbReference type="EC" id="2.4.99.28"/>
    </reaction>
</comment>
<evidence type="ECO:0000256" key="4">
    <source>
        <dbReference type="ARBA" id="ARBA00022692"/>
    </source>
</evidence>
<feature type="transmembrane region" description="Helical" evidence="16">
    <location>
        <begin position="270"/>
        <end position="291"/>
    </location>
</feature>
<dbReference type="Proteomes" id="UP000176322">
    <property type="component" value="Unassembled WGS sequence"/>
</dbReference>
<gene>
    <name evidence="17" type="ORF">A2837_00325</name>
</gene>
<dbReference type="GO" id="GO:0009252">
    <property type="term" value="P:peptidoglycan biosynthetic process"/>
    <property type="evidence" value="ECO:0007669"/>
    <property type="project" value="UniProtKB-KW"/>
</dbReference>
<comment type="subcellular location">
    <subcellularLocation>
        <location evidence="1">Membrane</location>
        <topology evidence="1">Multi-pass membrane protein</topology>
    </subcellularLocation>
</comment>
<feature type="transmembrane region" description="Helical" evidence="16">
    <location>
        <begin position="182"/>
        <end position="200"/>
    </location>
</feature>
<dbReference type="NCBIfam" id="TIGR02210">
    <property type="entry name" value="rodA_shape"/>
    <property type="match status" value="1"/>
</dbReference>
<dbReference type="GO" id="GO:0032153">
    <property type="term" value="C:cell division site"/>
    <property type="evidence" value="ECO:0007669"/>
    <property type="project" value="TreeGrafter"/>
</dbReference>
<comment type="caution">
    <text evidence="17">The sequence shown here is derived from an EMBL/GenBank/DDBJ whole genome shotgun (WGS) entry which is preliminary data.</text>
</comment>
<evidence type="ECO:0000256" key="1">
    <source>
        <dbReference type="ARBA" id="ARBA00004141"/>
    </source>
</evidence>
<evidence type="ECO:0000256" key="16">
    <source>
        <dbReference type="SAM" id="Phobius"/>
    </source>
</evidence>
<evidence type="ECO:0000256" key="7">
    <source>
        <dbReference type="ARBA" id="ARBA00022989"/>
    </source>
</evidence>
<feature type="transmembrane region" description="Helical" evidence="16">
    <location>
        <begin position="102"/>
        <end position="125"/>
    </location>
</feature>
<sequence length="373" mass="41977">MTSFFRNTFSGLDPWLFISALSLSLLGLATMYTFHGDNGFFERQIIWLALGIIAMFLFMIPDYRFLRAGHTTFVVYVAVVLLLFFVLMFAEVTLGAQSRFDLGFFSLQPAEFSKLVLIALLAKYFSKRHEMIGDFRHIIISGLYTFVIFALVFIQPDFGSALIIFAIWFGMILISGIHLRHLLIVFAIGAVTFGAMWHFVLLDYQKARIHTFLDPLADIQNTGYNVYQSIIAAGSGQWVGKGIGYGTQSKLEFLPEYQTDFIFAAFAEEWGLVGSLVLFTLFGIVVWRLLILAKLGATNFERLFASGVALFIVAHFTIHVGMNLGLLPVTGLTIPFMSYGGSHLLVEWIALGIVMAMSRYTMSRYKNEEILLT</sequence>
<keyword evidence="2" id="KW-0328">Glycosyltransferase</keyword>
<feature type="transmembrane region" description="Helical" evidence="16">
    <location>
        <begin position="137"/>
        <end position="154"/>
    </location>
</feature>
<comment type="similarity">
    <text evidence="11">Belongs to the SEDS family. FtsW subfamily.</text>
</comment>
<evidence type="ECO:0000313" key="17">
    <source>
        <dbReference type="EMBL" id="OGG41575.1"/>
    </source>
</evidence>
<dbReference type="EMBL" id="MFKO01000007">
    <property type="protein sequence ID" value="OGG41575.1"/>
    <property type="molecule type" value="Genomic_DNA"/>
</dbReference>
<dbReference type="GO" id="GO:0008955">
    <property type="term" value="F:peptidoglycan glycosyltransferase activity"/>
    <property type="evidence" value="ECO:0007669"/>
    <property type="project" value="UniProtKB-EC"/>
</dbReference>
<evidence type="ECO:0000256" key="10">
    <source>
        <dbReference type="ARBA" id="ARBA00033270"/>
    </source>
</evidence>
<evidence type="ECO:0000256" key="2">
    <source>
        <dbReference type="ARBA" id="ARBA00022676"/>
    </source>
</evidence>
<dbReference type="PANTHER" id="PTHR30474">
    <property type="entry name" value="CELL CYCLE PROTEIN"/>
    <property type="match status" value="1"/>
</dbReference>
<proteinExistence type="inferred from homology"/>
<feature type="transmembrane region" description="Helical" evidence="16">
    <location>
        <begin position="12"/>
        <end position="32"/>
    </location>
</feature>
<evidence type="ECO:0000256" key="12">
    <source>
        <dbReference type="ARBA" id="ARBA00041185"/>
    </source>
</evidence>
<evidence type="ECO:0000256" key="13">
    <source>
        <dbReference type="ARBA" id="ARBA00041418"/>
    </source>
</evidence>
<dbReference type="GO" id="GO:0051301">
    <property type="term" value="P:cell division"/>
    <property type="evidence" value="ECO:0007669"/>
    <property type="project" value="InterPro"/>
</dbReference>
<dbReference type="GO" id="GO:0005886">
    <property type="term" value="C:plasma membrane"/>
    <property type="evidence" value="ECO:0007669"/>
    <property type="project" value="TreeGrafter"/>
</dbReference>
<dbReference type="STRING" id="1798475.A2837_00325"/>
<keyword evidence="5" id="KW-0133">Cell shape</keyword>
<dbReference type="GO" id="GO:0008360">
    <property type="term" value="P:regulation of cell shape"/>
    <property type="evidence" value="ECO:0007669"/>
    <property type="project" value="UniProtKB-KW"/>
</dbReference>
<dbReference type="PANTHER" id="PTHR30474:SF2">
    <property type="entry name" value="PEPTIDOGLYCAN GLYCOSYLTRANSFERASE FTSW-RELATED"/>
    <property type="match status" value="1"/>
</dbReference>
<feature type="transmembrane region" description="Helical" evidence="16">
    <location>
        <begin position="73"/>
        <end position="90"/>
    </location>
</feature>
<protein>
    <recommendedName>
        <fullName evidence="12">Probable peptidoglycan glycosyltransferase FtsW</fullName>
        <ecNumber evidence="14">2.4.99.28</ecNumber>
    </recommendedName>
    <alternativeName>
        <fullName evidence="13">Cell division protein FtsW</fullName>
    </alternativeName>
    <alternativeName>
        <fullName evidence="10">Cell wall polymerase</fullName>
    </alternativeName>
    <alternativeName>
        <fullName evidence="9">Peptidoglycan polymerase</fullName>
    </alternativeName>
</protein>